<feature type="transmembrane region" description="Helical" evidence="1">
    <location>
        <begin position="12"/>
        <end position="44"/>
    </location>
</feature>
<keyword evidence="1" id="KW-1133">Transmembrane helix</keyword>
<keyword evidence="1" id="KW-0472">Membrane</keyword>
<evidence type="ECO:0000313" key="3">
    <source>
        <dbReference type="Proteomes" id="UP000057134"/>
    </source>
</evidence>
<keyword evidence="1" id="KW-0812">Transmembrane</keyword>
<protein>
    <submittedName>
        <fullName evidence="2">Uncharacterized protein</fullName>
    </submittedName>
</protein>
<feature type="transmembrane region" description="Helical" evidence="1">
    <location>
        <begin position="113"/>
        <end position="131"/>
    </location>
</feature>
<dbReference type="STRING" id="1766.XA26_49700"/>
<feature type="transmembrane region" description="Helical" evidence="1">
    <location>
        <begin position="89"/>
        <end position="107"/>
    </location>
</feature>
<dbReference type="RefSeq" id="WP_054603248.1">
    <property type="nucleotide sequence ID" value="NZ_CP011269.1"/>
</dbReference>
<accession>A0A0N9YG33</accession>
<evidence type="ECO:0000256" key="1">
    <source>
        <dbReference type="SAM" id="Phobius"/>
    </source>
</evidence>
<dbReference type="Proteomes" id="UP000057134">
    <property type="component" value="Chromosome"/>
</dbReference>
<reference evidence="2 3" key="1">
    <citation type="journal article" date="2015" name="MBio">
        <title>Enzymatic Degradation of Phenazines Can Generate Energy and Protect Sensitive Organisms from Toxicity.</title>
        <authorList>
            <person name="Costa K.C."/>
            <person name="Bergkessel M."/>
            <person name="Saunders S."/>
            <person name="Korlach J."/>
            <person name="Newman D.K."/>
        </authorList>
    </citation>
    <scope>NUCLEOTIDE SEQUENCE [LARGE SCALE GENOMIC DNA]</scope>
    <source>
        <strain evidence="2 3">CT6</strain>
    </source>
</reference>
<keyword evidence="3" id="KW-1185">Reference proteome</keyword>
<dbReference type="EMBL" id="CP011269">
    <property type="protein sequence ID" value="ALI28765.1"/>
    <property type="molecule type" value="Genomic_DNA"/>
</dbReference>
<dbReference type="PATRIC" id="fig|1766.6.peg.4944"/>
<sequence length="143" mass="14990">MYAESEQAGRGAAMTTVVLSFICAGFGYFALMVIVGAGVLVGLFGPADVDRSEFRIPLLGYTAVATALAVAFTVGAMKLLRHNPSGRTIIIVSSALYAAVAVVEFFVEGPQDVVSNVLSAVPVLTLIFALTPGTKQWCKPQSF</sequence>
<dbReference type="KEGG" id="mft:XA26_49700"/>
<gene>
    <name evidence="2" type="ORF">XA26_49700</name>
</gene>
<dbReference type="AlphaFoldDB" id="A0A0N9YG33"/>
<organism evidence="2 3">
    <name type="scientific">Mycolicibacterium fortuitum</name>
    <name type="common">Mycobacterium fortuitum</name>
    <dbReference type="NCBI Taxonomy" id="1766"/>
    <lineage>
        <taxon>Bacteria</taxon>
        <taxon>Bacillati</taxon>
        <taxon>Actinomycetota</taxon>
        <taxon>Actinomycetes</taxon>
        <taxon>Mycobacteriales</taxon>
        <taxon>Mycobacteriaceae</taxon>
        <taxon>Mycolicibacterium</taxon>
    </lineage>
</organism>
<proteinExistence type="predicted"/>
<name>A0A0N9YG33_MYCFO</name>
<evidence type="ECO:0000313" key="2">
    <source>
        <dbReference type="EMBL" id="ALI28765.1"/>
    </source>
</evidence>
<feature type="transmembrane region" description="Helical" evidence="1">
    <location>
        <begin position="56"/>
        <end position="77"/>
    </location>
</feature>